<keyword evidence="3" id="KW-1185">Reference proteome</keyword>
<evidence type="ECO:0000256" key="1">
    <source>
        <dbReference type="SAM" id="SignalP"/>
    </source>
</evidence>
<evidence type="ECO:0000313" key="2">
    <source>
        <dbReference type="EMBL" id="KAF2650114.1"/>
    </source>
</evidence>
<organism evidence="2 3">
    <name type="scientific">Lophiostoma macrostomum CBS 122681</name>
    <dbReference type="NCBI Taxonomy" id="1314788"/>
    <lineage>
        <taxon>Eukaryota</taxon>
        <taxon>Fungi</taxon>
        <taxon>Dikarya</taxon>
        <taxon>Ascomycota</taxon>
        <taxon>Pezizomycotina</taxon>
        <taxon>Dothideomycetes</taxon>
        <taxon>Pleosporomycetidae</taxon>
        <taxon>Pleosporales</taxon>
        <taxon>Lophiostomataceae</taxon>
        <taxon>Lophiostoma</taxon>
    </lineage>
</organism>
<reference evidence="2" key="1">
    <citation type="journal article" date="2020" name="Stud. Mycol.">
        <title>101 Dothideomycetes genomes: a test case for predicting lifestyles and emergence of pathogens.</title>
        <authorList>
            <person name="Haridas S."/>
            <person name="Albert R."/>
            <person name="Binder M."/>
            <person name="Bloem J."/>
            <person name="Labutti K."/>
            <person name="Salamov A."/>
            <person name="Andreopoulos B."/>
            <person name="Baker S."/>
            <person name="Barry K."/>
            <person name="Bills G."/>
            <person name="Bluhm B."/>
            <person name="Cannon C."/>
            <person name="Castanera R."/>
            <person name="Culley D."/>
            <person name="Daum C."/>
            <person name="Ezra D."/>
            <person name="Gonzalez J."/>
            <person name="Henrissat B."/>
            <person name="Kuo A."/>
            <person name="Liang C."/>
            <person name="Lipzen A."/>
            <person name="Lutzoni F."/>
            <person name="Magnuson J."/>
            <person name="Mondo S."/>
            <person name="Nolan M."/>
            <person name="Ohm R."/>
            <person name="Pangilinan J."/>
            <person name="Park H.-J."/>
            <person name="Ramirez L."/>
            <person name="Alfaro M."/>
            <person name="Sun H."/>
            <person name="Tritt A."/>
            <person name="Yoshinaga Y."/>
            <person name="Zwiers L.-H."/>
            <person name="Turgeon B."/>
            <person name="Goodwin S."/>
            <person name="Spatafora J."/>
            <person name="Crous P."/>
            <person name="Grigoriev I."/>
        </authorList>
    </citation>
    <scope>NUCLEOTIDE SEQUENCE</scope>
    <source>
        <strain evidence="2">CBS 122681</strain>
    </source>
</reference>
<evidence type="ECO:0008006" key="4">
    <source>
        <dbReference type="Google" id="ProtNLM"/>
    </source>
</evidence>
<proteinExistence type="predicted"/>
<sequence>MQIALLATFFSLPVVFCQSSSCSCPSITASTLSTIASNISSTVPTPSPACQTAYAAELRELSSPDPSVSGPPTTYFQAMSSGNGTAQVGMQVQFQDLPATATHCQLQLQLPLASGAMNVTGPAPQVDIYQATVAPSSPASWDTSVFNASLPILKTLFLDGMHLANIYKANGLWNLSAVACNKTLTFQMGMRAPLSAPGGVDGVNYWAFTDIQPPASPVQGWHIVYGC</sequence>
<protein>
    <recommendedName>
        <fullName evidence="4">Ubiquitin 3 binding protein But2 C-terminal domain-containing protein</fullName>
    </recommendedName>
</protein>
<gene>
    <name evidence="2" type="ORF">K491DRAFT_721075</name>
</gene>
<keyword evidence="1" id="KW-0732">Signal</keyword>
<feature type="signal peptide" evidence="1">
    <location>
        <begin position="1"/>
        <end position="17"/>
    </location>
</feature>
<dbReference type="AlphaFoldDB" id="A0A6A6SV74"/>
<accession>A0A6A6SV74</accession>
<name>A0A6A6SV74_9PLEO</name>
<feature type="chain" id="PRO_5025582840" description="Ubiquitin 3 binding protein But2 C-terminal domain-containing protein" evidence="1">
    <location>
        <begin position="18"/>
        <end position="227"/>
    </location>
</feature>
<dbReference type="OrthoDB" id="3772810at2759"/>
<evidence type="ECO:0000313" key="3">
    <source>
        <dbReference type="Proteomes" id="UP000799324"/>
    </source>
</evidence>
<dbReference type="Proteomes" id="UP000799324">
    <property type="component" value="Unassembled WGS sequence"/>
</dbReference>
<dbReference type="EMBL" id="MU004467">
    <property type="protein sequence ID" value="KAF2650114.1"/>
    <property type="molecule type" value="Genomic_DNA"/>
</dbReference>